<feature type="transmembrane region" description="Helical" evidence="1">
    <location>
        <begin position="250"/>
        <end position="271"/>
    </location>
</feature>
<dbReference type="OrthoDB" id="2126698at2759"/>
<evidence type="ECO:0000313" key="2">
    <source>
        <dbReference type="EMBL" id="KRX03896.1"/>
    </source>
</evidence>
<evidence type="ECO:0000256" key="1">
    <source>
        <dbReference type="SAM" id="Phobius"/>
    </source>
</evidence>
<dbReference type="EMBL" id="LDAU01000124">
    <property type="protein sequence ID" value="KRX03896.1"/>
    <property type="molecule type" value="Genomic_DNA"/>
</dbReference>
<comment type="caution">
    <text evidence="2">The sequence shown here is derived from an EMBL/GenBank/DDBJ whole genome shotgun (WGS) entry which is preliminary data.</text>
</comment>
<gene>
    <name evidence="2" type="ORF">PPERSA_04774</name>
</gene>
<name>A0A0V0QPA7_PSEPJ</name>
<proteinExistence type="predicted"/>
<keyword evidence="1" id="KW-0812">Transmembrane</keyword>
<feature type="transmembrane region" description="Helical" evidence="1">
    <location>
        <begin position="222"/>
        <end position="244"/>
    </location>
</feature>
<feature type="transmembrane region" description="Helical" evidence="1">
    <location>
        <begin position="87"/>
        <end position="109"/>
    </location>
</feature>
<reference evidence="2 3" key="1">
    <citation type="journal article" date="2015" name="Sci. Rep.">
        <title>Genome of the facultative scuticociliatosis pathogen Pseudocohnilembus persalinus provides insight into its virulence through horizontal gene transfer.</title>
        <authorList>
            <person name="Xiong J."/>
            <person name="Wang G."/>
            <person name="Cheng J."/>
            <person name="Tian M."/>
            <person name="Pan X."/>
            <person name="Warren A."/>
            <person name="Jiang C."/>
            <person name="Yuan D."/>
            <person name="Miao W."/>
        </authorList>
    </citation>
    <scope>NUCLEOTIDE SEQUENCE [LARGE SCALE GENOMIC DNA]</scope>
    <source>
        <strain evidence="2">36N120E</strain>
    </source>
</reference>
<dbReference type="InParanoid" id="A0A0V0QPA7"/>
<evidence type="ECO:0000313" key="3">
    <source>
        <dbReference type="Proteomes" id="UP000054937"/>
    </source>
</evidence>
<protein>
    <recommendedName>
        <fullName evidence="4">Transmembrane protein</fullName>
    </recommendedName>
</protein>
<accession>A0A0V0QPA7</accession>
<dbReference type="Proteomes" id="UP000054937">
    <property type="component" value="Unassembled WGS sequence"/>
</dbReference>
<evidence type="ECO:0008006" key="4">
    <source>
        <dbReference type="Google" id="ProtNLM"/>
    </source>
</evidence>
<sequence length="295" mass="34193">MITQKEFELSEALTLKRAESIQDIEKNENDQYNYLRESEAQGINQHFFIPDTTMICNVFGQYVIQAISSTLLEICVLKKISLKQQQISSYMHLSIILNTMLFILMYTVFNSSILDFLFAWFIRIHINTIQTLTIASEEDIAECLKYTSGITNQVHRLLSICIDEGWVNKAKNFTMIAAFVIQIVSFVSFLLLLLFLVIFFLSNSINLGFKVMSALDFKRESVIIHFVFYYFLEIPLCILLGLSYDDAVTGIWIGFTVTELCVCCIQCRYLFYKLQWDIQIADIKSKQLQEKAQNI</sequence>
<organism evidence="2 3">
    <name type="scientific">Pseudocohnilembus persalinus</name>
    <name type="common">Ciliate</name>
    <dbReference type="NCBI Taxonomy" id="266149"/>
    <lineage>
        <taxon>Eukaryota</taxon>
        <taxon>Sar</taxon>
        <taxon>Alveolata</taxon>
        <taxon>Ciliophora</taxon>
        <taxon>Intramacronucleata</taxon>
        <taxon>Oligohymenophorea</taxon>
        <taxon>Scuticociliatia</taxon>
        <taxon>Philasterida</taxon>
        <taxon>Pseudocohnilembidae</taxon>
        <taxon>Pseudocohnilembus</taxon>
    </lineage>
</organism>
<keyword evidence="1" id="KW-1133">Transmembrane helix</keyword>
<dbReference type="AlphaFoldDB" id="A0A0V0QPA7"/>
<keyword evidence="1" id="KW-0472">Membrane</keyword>
<keyword evidence="3" id="KW-1185">Reference proteome</keyword>
<feature type="transmembrane region" description="Helical" evidence="1">
    <location>
        <begin position="176"/>
        <end position="201"/>
    </location>
</feature>